<dbReference type="Gene3D" id="3.30.2350.10">
    <property type="entry name" value="Pseudouridine synthase"/>
    <property type="match status" value="1"/>
</dbReference>
<dbReference type="PANTHER" id="PTHR21600:SF44">
    <property type="entry name" value="RIBOSOMAL LARGE SUBUNIT PSEUDOURIDINE SYNTHASE D"/>
    <property type="match status" value="1"/>
</dbReference>
<keyword evidence="3" id="KW-0413">Isomerase</keyword>
<comment type="catalytic activity">
    <reaction evidence="1">
        <text>a uridine in RNA = a pseudouridine in RNA</text>
        <dbReference type="Rhea" id="RHEA:48348"/>
        <dbReference type="Rhea" id="RHEA-COMP:12068"/>
        <dbReference type="Rhea" id="RHEA-COMP:12069"/>
        <dbReference type="ChEBI" id="CHEBI:65314"/>
        <dbReference type="ChEBI" id="CHEBI:65315"/>
    </reaction>
</comment>
<dbReference type="InterPro" id="IPR036986">
    <property type="entry name" value="S4_RNA-bd_sf"/>
</dbReference>
<dbReference type="STRING" id="39488.ERS852450_02544"/>
<evidence type="ECO:0000313" key="9">
    <source>
        <dbReference type="EMBL" id="SOB71377.1"/>
    </source>
</evidence>
<dbReference type="InterPro" id="IPR050188">
    <property type="entry name" value="RluA_PseudoU_synthase"/>
</dbReference>
<dbReference type="AlphaFoldDB" id="A0A285PQ22"/>
<evidence type="ECO:0000313" key="10">
    <source>
        <dbReference type="Proteomes" id="UP000217549"/>
    </source>
</evidence>
<dbReference type="KEGG" id="ehl:EHLA_0614"/>
<dbReference type="Pfam" id="PF00849">
    <property type="entry name" value="PseudoU_synth_2"/>
    <property type="match status" value="1"/>
</dbReference>
<dbReference type="PANTHER" id="PTHR21600">
    <property type="entry name" value="MITOCHONDRIAL RNA PSEUDOURIDINE SYNTHASE"/>
    <property type="match status" value="1"/>
</dbReference>
<protein>
    <recommendedName>
        <fullName evidence="4">RNA pseudouridylate synthase</fullName>
    </recommendedName>
    <alternativeName>
        <fullName evidence="5">RNA-uridine isomerase</fullName>
    </alternativeName>
</protein>
<dbReference type="InterPro" id="IPR020103">
    <property type="entry name" value="PsdUridine_synth_cat_dom_sf"/>
</dbReference>
<comment type="similarity">
    <text evidence="2">Belongs to the pseudouridine synthase RluA family.</text>
</comment>
<evidence type="ECO:0000256" key="7">
    <source>
        <dbReference type="SAM" id="MobiDB-lite"/>
    </source>
</evidence>
<keyword evidence="10" id="KW-1185">Reference proteome</keyword>
<evidence type="ECO:0000256" key="2">
    <source>
        <dbReference type="ARBA" id="ARBA00010876"/>
    </source>
</evidence>
<dbReference type="InterPro" id="IPR006145">
    <property type="entry name" value="PsdUridine_synth_RsuA/RluA"/>
</dbReference>
<dbReference type="GO" id="GO:0140098">
    <property type="term" value="F:catalytic activity, acting on RNA"/>
    <property type="evidence" value="ECO:0007669"/>
    <property type="project" value="UniProtKB-ARBA"/>
</dbReference>
<evidence type="ECO:0000256" key="3">
    <source>
        <dbReference type="ARBA" id="ARBA00023235"/>
    </source>
</evidence>
<accession>A0A285PQ22</accession>
<evidence type="ECO:0000256" key="5">
    <source>
        <dbReference type="ARBA" id="ARBA00033164"/>
    </source>
</evidence>
<dbReference type="Proteomes" id="UP000217549">
    <property type="component" value="Chromosome I"/>
</dbReference>
<dbReference type="PROSITE" id="PS50889">
    <property type="entry name" value="S4"/>
    <property type="match status" value="1"/>
</dbReference>
<dbReference type="GO" id="GO:0003723">
    <property type="term" value="F:RNA binding"/>
    <property type="evidence" value="ECO:0007669"/>
    <property type="project" value="UniProtKB-KW"/>
</dbReference>
<organism evidence="9 10">
    <name type="scientific">Anaerobutyricum hallii</name>
    <dbReference type="NCBI Taxonomy" id="39488"/>
    <lineage>
        <taxon>Bacteria</taxon>
        <taxon>Bacillati</taxon>
        <taxon>Bacillota</taxon>
        <taxon>Clostridia</taxon>
        <taxon>Lachnospirales</taxon>
        <taxon>Lachnospiraceae</taxon>
        <taxon>Anaerobutyricum</taxon>
    </lineage>
</organism>
<dbReference type="InterPro" id="IPR006224">
    <property type="entry name" value="PsdUridine_synth_RluA-like_CS"/>
</dbReference>
<evidence type="ECO:0000256" key="6">
    <source>
        <dbReference type="PROSITE-ProRule" id="PRU00182"/>
    </source>
</evidence>
<gene>
    <name evidence="9" type="ORF">EHLA_0614</name>
</gene>
<evidence type="ECO:0000256" key="1">
    <source>
        <dbReference type="ARBA" id="ARBA00000073"/>
    </source>
</evidence>
<dbReference type="PROSITE" id="PS01129">
    <property type="entry name" value="PSI_RLU"/>
    <property type="match status" value="1"/>
</dbReference>
<evidence type="ECO:0000256" key="4">
    <source>
        <dbReference type="ARBA" id="ARBA00031870"/>
    </source>
</evidence>
<keyword evidence="6" id="KW-0694">RNA-binding</keyword>
<proteinExistence type="inferred from homology"/>
<dbReference type="Gene3D" id="3.10.290.10">
    <property type="entry name" value="RNA-binding S4 domain"/>
    <property type="match status" value="1"/>
</dbReference>
<dbReference type="CDD" id="cd02869">
    <property type="entry name" value="PseudoU_synth_RluA_like"/>
    <property type="match status" value="1"/>
</dbReference>
<name>A0A285PQ22_9FIRM</name>
<feature type="region of interest" description="Disordered" evidence="7">
    <location>
        <begin position="76"/>
        <end position="104"/>
    </location>
</feature>
<dbReference type="SUPFAM" id="SSF55120">
    <property type="entry name" value="Pseudouridine synthase"/>
    <property type="match status" value="1"/>
</dbReference>
<dbReference type="RefSeq" id="WP_096239278.1">
    <property type="nucleotide sequence ID" value="NZ_LT907978.1"/>
</dbReference>
<sequence length="381" mass="43600">MKEITITKREEGQRFDRFLGKYLPGASSGFLHKMLRKKNIKLNGKKAEGREKLSAGDVIQIFFSDETFEKFQKPQEGGKQDAFTDGKSMVQRTPGKQIERTKQKKRLTKEEMNLREQVKVLYSSEDILVFHKPAGMLSQRAKADDDSLNDYLIDYCIKNGIISREELAAFRPSVANRLDRNTSGIVLAGISIRGLQTLSTMLRERTLGKYYLCLVEGRVKEDARIPGYLTKEERNNKVALHKEKVEGASYIETEYTVLKSTERASLLKIRLITGKSHQIRGHLASTGHPVFGDYKYGNREFNNQIKWKEGINYQLLHSYELIVPEGAGELSGLHIIDPVPEAFHQVQKNWNLEFSGLSYTKTSHQTASRLDKRKNDREGRK</sequence>
<dbReference type="GO" id="GO:0000455">
    <property type="term" value="P:enzyme-directed rRNA pseudouridine synthesis"/>
    <property type="evidence" value="ECO:0007669"/>
    <property type="project" value="TreeGrafter"/>
</dbReference>
<feature type="domain" description="Pseudouridine synthase RsuA/RluA-like" evidence="8">
    <location>
        <begin position="126"/>
        <end position="285"/>
    </location>
</feature>
<evidence type="ECO:0000259" key="8">
    <source>
        <dbReference type="Pfam" id="PF00849"/>
    </source>
</evidence>
<dbReference type="GO" id="GO:0009982">
    <property type="term" value="F:pseudouridine synthase activity"/>
    <property type="evidence" value="ECO:0007669"/>
    <property type="project" value="InterPro"/>
</dbReference>
<reference evidence="10" key="1">
    <citation type="submission" date="2017-09" db="EMBL/GenBank/DDBJ databases">
        <authorList>
            <person name="Shetty A S."/>
        </authorList>
    </citation>
    <scope>NUCLEOTIDE SEQUENCE [LARGE SCALE GENOMIC DNA]</scope>
</reference>
<dbReference type="EMBL" id="LT907978">
    <property type="protein sequence ID" value="SOB71377.1"/>
    <property type="molecule type" value="Genomic_DNA"/>
</dbReference>